<proteinExistence type="predicted"/>
<accession>A0A6J4MJU4</accession>
<evidence type="ECO:0000313" key="1">
    <source>
        <dbReference type="EMBL" id="CAA9359162.1"/>
    </source>
</evidence>
<sequence length="90" mass="9275">MVARHRAAAAIGAALLVAGDPPRAAIAHPLHTSLAEVTYDPAARAVHVLLRVFVDDFSSAVLHARPAAPDAPVVVPPDSAIVRYLAGKLA</sequence>
<reference evidence="1" key="1">
    <citation type="submission" date="2020-02" db="EMBL/GenBank/DDBJ databases">
        <authorList>
            <person name="Meier V. D."/>
        </authorList>
    </citation>
    <scope>NUCLEOTIDE SEQUENCE</scope>
    <source>
        <strain evidence="1">AVDCRST_MAG11</strain>
    </source>
</reference>
<dbReference type="EMBL" id="CADCTU010000856">
    <property type="protein sequence ID" value="CAA9359162.1"/>
    <property type="molecule type" value="Genomic_DNA"/>
</dbReference>
<dbReference type="InterPro" id="IPR046525">
    <property type="entry name" value="DUF6702"/>
</dbReference>
<name>A0A6J4MJU4_9BACT</name>
<dbReference type="AlphaFoldDB" id="A0A6J4MJU4"/>
<gene>
    <name evidence="1" type="ORF">AVDCRST_MAG11-4016</name>
</gene>
<feature type="non-terminal residue" evidence="1">
    <location>
        <position position="90"/>
    </location>
</feature>
<protein>
    <submittedName>
        <fullName evidence="1">Uncharacterized protein</fullName>
    </submittedName>
</protein>
<dbReference type="Pfam" id="PF20420">
    <property type="entry name" value="DUF6702"/>
    <property type="match status" value="1"/>
</dbReference>
<organism evidence="1">
    <name type="scientific">uncultured Gemmatimonadaceae bacterium</name>
    <dbReference type="NCBI Taxonomy" id="246130"/>
    <lineage>
        <taxon>Bacteria</taxon>
        <taxon>Pseudomonadati</taxon>
        <taxon>Gemmatimonadota</taxon>
        <taxon>Gemmatimonadia</taxon>
        <taxon>Gemmatimonadales</taxon>
        <taxon>Gemmatimonadaceae</taxon>
        <taxon>environmental samples</taxon>
    </lineage>
</organism>